<evidence type="ECO:0000256" key="2">
    <source>
        <dbReference type="ARBA" id="ARBA00022448"/>
    </source>
</evidence>
<dbReference type="FunFam" id="3.40.50.970:FF:000041">
    <property type="entry name" value="Pyruvate:ferredoxin (Flavodoxin) oxidoreductase"/>
    <property type="match status" value="1"/>
</dbReference>
<keyword evidence="14" id="KW-0670">Pyruvate</keyword>
<feature type="binding site" evidence="12">
    <location>
        <position position="1070"/>
    </location>
    <ligand>
        <name>[4Fe-4S] cluster</name>
        <dbReference type="ChEBI" id="CHEBI:49883"/>
        <label>3</label>
    </ligand>
</feature>
<accession>A0A964RIU0</accession>
<dbReference type="GO" id="GO:0030976">
    <property type="term" value="F:thiamine pyrophosphate binding"/>
    <property type="evidence" value="ECO:0007669"/>
    <property type="project" value="InterPro"/>
</dbReference>
<feature type="site" description="Important for catalytic activity" evidence="11">
    <location>
        <position position="63"/>
    </location>
</feature>
<dbReference type="FunFam" id="3.40.50.970:FF:000012">
    <property type="entry name" value="Pyruvate:ferredoxin (Flavodoxin) oxidoreductase"/>
    <property type="match status" value="1"/>
</dbReference>
<gene>
    <name evidence="14" type="primary">nifJ</name>
    <name evidence="14" type="ORF">GKZ28_01550</name>
</gene>
<organism evidence="14 15">
    <name type="scientific">Clostridium chromiireducens</name>
    <dbReference type="NCBI Taxonomy" id="225345"/>
    <lineage>
        <taxon>Bacteria</taxon>
        <taxon>Bacillati</taxon>
        <taxon>Bacillota</taxon>
        <taxon>Clostridia</taxon>
        <taxon>Eubacteriales</taxon>
        <taxon>Clostridiaceae</taxon>
        <taxon>Clostridium</taxon>
    </lineage>
</organism>
<feature type="binding site" evidence="12">
    <location>
        <position position="689"/>
    </location>
    <ligand>
        <name>[4Fe-4S] cluster</name>
        <dbReference type="ChEBI" id="CHEBI:49883"/>
        <label>1</label>
    </ligand>
</feature>
<dbReference type="InterPro" id="IPR011766">
    <property type="entry name" value="TPP_enzyme_TPP-bd"/>
</dbReference>
<dbReference type="FunFam" id="3.30.70.20:FF:000022">
    <property type="entry name" value="Pyruvate:ferredoxin (Flavodoxin) oxidoreductase"/>
    <property type="match status" value="1"/>
</dbReference>
<feature type="binding site" evidence="12">
    <location>
        <position position="756"/>
    </location>
    <ligand>
        <name>[4Fe-4S] cluster</name>
        <dbReference type="ChEBI" id="CHEBI:49883"/>
        <label>1</label>
    </ligand>
</feature>
<dbReference type="Pfam" id="PF01558">
    <property type="entry name" value="POR"/>
    <property type="match status" value="1"/>
</dbReference>
<evidence type="ECO:0000256" key="7">
    <source>
        <dbReference type="ARBA" id="ARBA00023004"/>
    </source>
</evidence>
<dbReference type="SMART" id="SM00890">
    <property type="entry name" value="EKR"/>
    <property type="match status" value="1"/>
</dbReference>
<dbReference type="Pfam" id="PF10371">
    <property type="entry name" value="EKR"/>
    <property type="match status" value="1"/>
</dbReference>
<feature type="binding site" evidence="12">
    <location>
        <position position="695"/>
    </location>
    <ligand>
        <name>[4Fe-4S] cluster</name>
        <dbReference type="ChEBI" id="CHEBI:49883"/>
        <label>1</label>
    </ligand>
</feature>
<dbReference type="InterPro" id="IPR017900">
    <property type="entry name" value="4Fe4S_Fe_S_CS"/>
</dbReference>
<evidence type="ECO:0000313" key="14">
    <source>
        <dbReference type="EMBL" id="MVX62386.1"/>
    </source>
</evidence>
<dbReference type="GO" id="GO:0022900">
    <property type="term" value="P:electron transport chain"/>
    <property type="evidence" value="ECO:0007669"/>
    <property type="project" value="InterPro"/>
</dbReference>
<keyword evidence="3 12" id="KW-0004">4Fe-4S</keyword>
<feature type="binding site" evidence="12">
    <location>
        <position position="749"/>
    </location>
    <ligand>
        <name>[4Fe-4S] cluster</name>
        <dbReference type="ChEBI" id="CHEBI:49883"/>
        <label>2</label>
    </ligand>
</feature>
<dbReference type="Pfam" id="PF12838">
    <property type="entry name" value="Fer4_7"/>
    <property type="match status" value="1"/>
</dbReference>
<dbReference type="SUPFAM" id="SSF52922">
    <property type="entry name" value="TK C-terminal domain-like"/>
    <property type="match status" value="1"/>
</dbReference>
<feature type="site" description="Important for catalytic activity" evidence="11">
    <location>
        <position position="995"/>
    </location>
</feature>
<reference evidence="14" key="1">
    <citation type="submission" date="2019-12" db="EMBL/GenBank/DDBJ databases">
        <title>Microbes associate with the intestines of laboratory mice.</title>
        <authorList>
            <person name="Navarre W."/>
            <person name="Wong E."/>
        </authorList>
    </citation>
    <scope>NUCLEOTIDE SEQUENCE</scope>
    <source>
        <strain evidence="14">NM79_F5</strain>
    </source>
</reference>
<dbReference type="Gene3D" id="3.40.50.920">
    <property type="match status" value="1"/>
</dbReference>
<dbReference type="NCBIfam" id="TIGR02176">
    <property type="entry name" value="pyruv_ox_red"/>
    <property type="match status" value="1"/>
</dbReference>
<feature type="binding site" evidence="12">
    <location>
        <position position="841"/>
    </location>
    <ligand>
        <name>[4Fe-4S] cluster</name>
        <dbReference type="ChEBI" id="CHEBI:49883"/>
        <label>3</label>
    </ligand>
</feature>
<dbReference type="Gene3D" id="3.40.920.10">
    <property type="entry name" value="Pyruvate-ferredoxin oxidoreductase, PFOR, domain III"/>
    <property type="match status" value="1"/>
</dbReference>
<dbReference type="SUPFAM" id="SSF54862">
    <property type="entry name" value="4Fe-4S ferredoxins"/>
    <property type="match status" value="1"/>
</dbReference>
<comment type="similarity">
    <text evidence="1 9">Belongs to the pyruvate:ferredoxin/flavodoxin oxidoreductase family.</text>
</comment>
<dbReference type="GO" id="GO:0051539">
    <property type="term" value="F:4 iron, 4 sulfur cluster binding"/>
    <property type="evidence" value="ECO:0007669"/>
    <property type="project" value="UniProtKB-KW"/>
</dbReference>
<dbReference type="PROSITE" id="PS00198">
    <property type="entry name" value="4FE4S_FER_1"/>
    <property type="match status" value="1"/>
</dbReference>
<dbReference type="PANTHER" id="PTHR32154:SF0">
    <property type="entry name" value="PYRUVATE-FLAVODOXIN OXIDOREDUCTASE-RELATED"/>
    <property type="match status" value="1"/>
</dbReference>
<dbReference type="FunFam" id="3.40.50.920:FF:000007">
    <property type="entry name" value="Pyruvate:ferredoxin (Flavodoxin) oxidoreductase"/>
    <property type="match status" value="1"/>
</dbReference>
<feature type="binding site" evidence="12">
    <location>
        <position position="752"/>
    </location>
    <ligand>
        <name>[4Fe-4S] cluster</name>
        <dbReference type="ChEBI" id="CHEBI:49883"/>
        <label>2</label>
    </ligand>
</feature>
<dbReference type="InterPro" id="IPR009014">
    <property type="entry name" value="Transketo_C/PFOR_II"/>
</dbReference>
<dbReference type="Gene3D" id="4.10.780.10">
    <property type="entry name" value="Pyruvate-flavodoxin oxidoreductase, EKR domain"/>
    <property type="match status" value="1"/>
</dbReference>
<dbReference type="Gene3D" id="3.30.70.20">
    <property type="match status" value="1"/>
</dbReference>
<feature type="site" description="Important for catalytic activity" evidence="11">
    <location>
        <position position="113"/>
    </location>
</feature>
<dbReference type="InterPro" id="IPR017896">
    <property type="entry name" value="4Fe4S_Fe-S-bd"/>
</dbReference>
<dbReference type="CDD" id="cd03377">
    <property type="entry name" value="TPP_PFOR_PNO"/>
    <property type="match status" value="1"/>
</dbReference>
<dbReference type="InterPro" id="IPR050722">
    <property type="entry name" value="Pyruvate:ferred/Flavod_OxRd"/>
</dbReference>
<dbReference type="InterPro" id="IPR033412">
    <property type="entry name" value="PFOR_II"/>
</dbReference>
<evidence type="ECO:0000256" key="3">
    <source>
        <dbReference type="ARBA" id="ARBA00022485"/>
    </source>
</evidence>
<keyword evidence="6 9" id="KW-0560">Oxidoreductase</keyword>
<keyword evidence="7 12" id="KW-0408">Iron</keyword>
<feature type="site" description="Important for catalytic activity" evidence="11">
    <location>
        <position position="30"/>
    </location>
</feature>
<dbReference type="InterPro" id="IPR019456">
    <property type="entry name" value="Pyrv-flavodox_OxRtase_EKR"/>
</dbReference>
<dbReference type="SUPFAM" id="SSF52518">
    <property type="entry name" value="Thiamin diphosphate-binding fold (THDP-binding)"/>
    <property type="match status" value="2"/>
</dbReference>
<feature type="binding site" evidence="10">
    <location>
        <begin position="990"/>
        <end position="995"/>
    </location>
    <ligand>
        <name>thiamine diphosphate</name>
        <dbReference type="ChEBI" id="CHEBI:58937"/>
    </ligand>
</feature>
<keyword evidence="5 9" id="KW-0249">Electron transport</keyword>
<dbReference type="InterPro" id="IPR011895">
    <property type="entry name" value="Pyrv_flavodox_OxRed"/>
</dbReference>
<dbReference type="CDD" id="cd07034">
    <property type="entry name" value="TPP_PYR_PFOR_IOR-alpha_like"/>
    <property type="match status" value="1"/>
</dbReference>
<feature type="binding site" evidence="10">
    <location>
        <position position="113"/>
    </location>
    <ligand>
        <name>pyruvate</name>
        <dbReference type="ChEBI" id="CHEBI:15361"/>
    </ligand>
</feature>
<feature type="domain" description="4Fe-4S ferredoxin-type" evidence="13">
    <location>
        <begin position="737"/>
        <end position="768"/>
    </location>
</feature>
<dbReference type="PANTHER" id="PTHR32154">
    <property type="entry name" value="PYRUVATE-FLAVODOXIN OXIDOREDUCTASE-RELATED"/>
    <property type="match status" value="1"/>
</dbReference>
<feature type="binding site" evidence="12">
    <location>
        <position position="813"/>
    </location>
    <ligand>
        <name>[4Fe-4S] cluster</name>
        <dbReference type="ChEBI" id="CHEBI:49883"/>
        <label>3</label>
    </ligand>
</feature>
<evidence type="ECO:0000256" key="9">
    <source>
        <dbReference type="PIRNR" id="PIRNR000159"/>
    </source>
</evidence>
<dbReference type="EMBL" id="WSRQ01000002">
    <property type="protein sequence ID" value="MVX62386.1"/>
    <property type="molecule type" value="Genomic_DNA"/>
</dbReference>
<evidence type="ECO:0000256" key="10">
    <source>
        <dbReference type="PIRSR" id="PIRSR000159-1"/>
    </source>
</evidence>
<evidence type="ECO:0000259" key="13">
    <source>
        <dbReference type="PROSITE" id="PS51379"/>
    </source>
</evidence>
<dbReference type="Proteomes" id="UP000656077">
    <property type="component" value="Unassembled WGS sequence"/>
</dbReference>
<dbReference type="RefSeq" id="WP_160357812.1">
    <property type="nucleotide sequence ID" value="NZ_WSRQ01000002.1"/>
</dbReference>
<dbReference type="PROSITE" id="PS51379">
    <property type="entry name" value="4FE4S_FER_2"/>
    <property type="match status" value="2"/>
</dbReference>
<dbReference type="Gene3D" id="3.40.50.970">
    <property type="match status" value="2"/>
</dbReference>
<dbReference type="InterPro" id="IPR019752">
    <property type="entry name" value="Pyrv/ketoisovalerate_OxRed_cat"/>
</dbReference>
<evidence type="ECO:0000256" key="1">
    <source>
        <dbReference type="ARBA" id="ARBA00009032"/>
    </source>
</evidence>
<dbReference type="GO" id="GO:0006979">
    <property type="term" value="P:response to oxidative stress"/>
    <property type="evidence" value="ECO:0007669"/>
    <property type="project" value="TreeGrafter"/>
</dbReference>
<feature type="domain" description="4Fe-4S ferredoxin-type" evidence="13">
    <location>
        <begin position="680"/>
        <end position="709"/>
    </location>
</feature>
<feature type="binding site" evidence="12">
    <location>
        <position position="816"/>
    </location>
    <ligand>
        <name>[4Fe-4S] cluster</name>
        <dbReference type="ChEBI" id="CHEBI:49883"/>
        <label>3</label>
    </ligand>
</feature>
<keyword evidence="4 12" id="KW-0479">Metal-binding</keyword>
<dbReference type="EC" id="1.2.7.1" evidence="9"/>
<feature type="binding site" evidence="12">
    <location>
        <position position="699"/>
    </location>
    <ligand>
        <name>[4Fe-4S] cluster</name>
        <dbReference type="ChEBI" id="CHEBI:49883"/>
        <label>2</label>
    </ligand>
</feature>
<evidence type="ECO:0000256" key="4">
    <source>
        <dbReference type="ARBA" id="ARBA00022723"/>
    </source>
</evidence>
<name>A0A964RIU0_9CLOT</name>
<feature type="binding site" evidence="10">
    <location>
        <begin position="961"/>
        <end position="964"/>
    </location>
    <ligand>
        <name>thiamine diphosphate</name>
        <dbReference type="ChEBI" id="CHEBI:58937"/>
    </ligand>
</feature>
<protein>
    <recommendedName>
        <fullName evidence="9">Pyruvate:ferredoxin oxidoreductase</fullName>
        <ecNumber evidence="9">1.2.7.1</ecNumber>
    </recommendedName>
    <alternativeName>
        <fullName evidence="9">Pyruvate synthase</fullName>
    </alternativeName>
</protein>
<comment type="catalytic activity">
    <reaction evidence="9">
        <text>2 oxidized [2Fe-2S]-[ferredoxin] + pyruvate + CoA = 2 reduced [2Fe-2S]-[ferredoxin] + acetyl-CoA + CO2 + H(+)</text>
        <dbReference type="Rhea" id="RHEA:12765"/>
        <dbReference type="Rhea" id="RHEA-COMP:10000"/>
        <dbReference type="Rhea" id="RHEA-COMP:10001"/>
        <dbReference type="ChEBI" id="CHEBI:15361"/>
        <dbReference type="ChEBI" id="CHEBI:15378"/>
        <dbReference type="ChEBI" id="CHEBI:16526"/>
        <dbReference type="ChEBI" id="CHEBI:33737"/>
        <dbReference type="ChEBI" id="CHEBI:33738"/>
        <dbReference type="ChEBI" id="CHEBI:57287"/>
        <dbReference type="ChEBI" id="CHEBI:57288"/>
        <dbReference type="EC" id="1.2.7.1"/>
    </reaction>
</comment>
<comment type="caution">
    <text evidence="14">The sequence shown here is derived from an EMBL/GenBank/DDBJ whole genome shotgun (WGS) entry which is preliminary data.</text>
</comment>
<evidence type="ECO:0000256" key="12">
    <source>
        <dbReference type="PIRSR" id="PIRSR000159-50"/>
    </source>
</evidence>
<evidence type="ECO:0000256" key="8">
    <source>
        <dbReference type="ARBA" id="ARBA00023014"/>
    </source>
</evidence>
<proteinExistence type="inferred from homology"/>
<dbReference type="FunFam" id="3.40.920.10:FF:000001">
    <property type="entry name" value="Pyruvate:ferredoxin (Flavodoxin) oxidoreductase"/>
    <property type="match status" value="1"/>
</dbReference>
<dbReference type="Pfam" id="PF01855">
    <property type="entry name" value="POR_N"/>
    <property type="match status" value="1"/>
</dbReference>
<comment type="cofactor">
    <cofactor evidence="12">
        <name>[4Fe-4S] cluster</name>
        <dbReference type="ChEBI" id="CHEBI:49883"/>
    </cofactor>
    <text evidence="12">Binds 3 [4Fe-4S] clusters per subunit.</text>
</comment>
<feature type="binding site" evidence="12">
    <location>
        <position position="746"/>
    </location>
    <ligand>
        <name>[4Fe-4S] cluster</name>
        <dbReference type="ChEBI" id="CHEBI:49883"/>
        <label>2</label>
    </ligand>
</feature>
<keyword evidence="8 12" id="KW-0411">Iron-sulfur</keyword>
<feature type="binding site" evidence="10">
    <location>
        <position position="841"/>
    </location>
    <ligand>
        <name>thiamine diphosphate</name>
        <dbReference type="ChEBI" id="CHEBI:58937"/>
    </ligand>
</feature>
<sequence>MRKMKTMDGNTAAAHISYAFTEVSAIFPITPSSPMAEHVDEWVAQGRKNIFGQPVKVMEMQSEAGAAGAVHGSLQAGALTTTYTASQGLLLMIPNMYKISGEMLPGVFHVSARALATSALNIFGDHQDVMAARQTGFAMLAEGSVQEVMDLAAVAHLTAIKTRIPFLNFFDGFRTSHEVQKIEVLEYDELASLLDWDSVKAFRERALNPNHPVTRGTAQNADIYFQERESVNKFYDELPETVESYMAEITKLTGREYHCFDYYGAPDADRVIIAMGSATDVCEETIDYLNANGQKVGVVKVRLFRPFSNERLLAAIPKTAKKIAVLDRTKEPGSAGEPLYLDVRNAFFGQADVPVIVGGRFGLGSKDPNPGHIAAVYANLAQDAPKNGFTLGINDDVTNTSLEVTEDIDATPEGTTSCKFWGLGSDGTVGANKSAIKIIGDNTDMYAQAYFFYDSKKSGGITVSHLRFGKKAIKSPYLINKADFVSCSNQSYIHKYNVLDGLKPGSTFLLNTIWTPEELEEKLPAAYKRFLANNDIKFYILNAVGIAQEIGLGGRINMIMQSAFFKLANVIPVEDAIKHLKDSVVSSYGKKGEKVVNMNNAAIDKGVESIVAINIPEAWKTAQDEEEVEIKHATKFVKDIVIPMNRQEGDQLPVSAFAGMEDGTFENGTAAFEKRGIAVNVPEWDAEKCIQCNQCSMVCPHAAIRPFLLTEAEKNAAPDAAKIVAAKGLKTEEPLLYTMGITPLDCSGCGNCAQICPAPGKALVMKPQESQHDQVEVFDYLFYEVSTKKNPMNKKTVKGSQFEQPLLEFSGACAGCGETPYVKAITQLVGDRMMVANATGCTSIWGGSAPSTPYTKNKCGHGPAWANSLFEDNAEYGLGMFLGVKAIRERIAEKAKAAIAAGDAASAELQEWLDNVDEGEGTRERADKLTAALEASNTELANEILAEKDYFVKRSQWIFGGDGWAYDIGYGGVDHVLASGEDVNILVVDTEVYSNTGGQSSKSTPTAAIAKFAASGKKTKKKDLGMMAMSYGYVYVAQINMGADKNQVMKALAEAESYKGPSLIIAYAPCINHGLRIGMGNSQEEAKRATACGYWQMYRFNPELKEAGKNPFVLDSKEPTADFKEFLMGEVRYSSLAKAFPEAADALFEKTKQDAMERLEGYKKLANQQ</sequence>
<evidence type="ECO:0000256" key="11">
    <source>
        <dbReference type="PIRSR" id="PIRSR000159-2"/>
    </source>
</evidence>
<feature type="binding site" evidence="10">
    <location>
        <position position="63"/>
    </location>
    <ligand>
        <name>thiamine diphosphate</name>
        <dbReference type="ChEBI" id="CHEBI:58937"/>
    </ligand>
</feature>
<evidence type="ECO:0000256" key="6">
    <source>
        <dbReference type="ARBA" id="ARBA00023002"/>
    </source>
</evidence>
<dbReference type="PIRSF" id="PIRSF000159">
    <property type="entry name" value="NifJ"/>
    <property type="match status" value="1"/>
</dbReference>
<dbReference type="InterPro" id="IPR002880">
    <property type="entry name" value="Pyrv_Fd/Flavodoxin_OxRdtase_N"/>
</dbReference>
<dbReference type="InterPro" id="IPR002869">
    <property type="entry name" value="Pyrv_flavodox_OxRed_cen"/>
</dbReference>
<dbReference type="InterPro" id="IPR037112">
    <property type="entry name" value="Pyrv-flavodox_OxR_EKR_sf"/>
</dbReference>
<feature type="binding site" evidence="10">
    <location>
        <position position="818"/>
    </location>
    <ligand>
        <name>thiamine diphosphate</name>
        <dbReference type="ChEBI" id="CHEBI:58937"/>
    </ligand>
</feature>
<dbReference type="Pfam" id="PF17147">
    <property type="entry name" value="PFOR_II"/>
    <property type="match status" value="1"/>
</dbReference>
<dbReference type="GO" id="GO:0019164">
    <property type="term" value="F:pyruvate synthase activity"/>
    <property type="evidence" value="ECO:0007669"/>
    <property type="project" value="UniProtKB-EC"/>
</dbReference>
<evidence type="ECO:0000313" key="15">
    <source>
        <dbReference type="Proteomes" id="UP000656077"/>
    </source>
</evidence>
<dbReference type="AlphaFoldDB" id="A0A964RIU0"/>
<feature type="binding site" evidence="12">
    <location>
        <position position="692"/>
    </location>
    <ligand>
        <name>[4Fe-4S] cluster</name>
        <dbReference type="ChEBI" id="CHEBI:49883"/>
        <label>1</label>
    </ligand>
</feature>
<dbReference type="GO" id="GO:0005506">
    <property type="term" value="F:iron ion binding"/>
    <property type="evidence" value="ECO:0007669"/>
    <property type="project" value="InterPro"/>
</dbReference>
<feature type="binding site" evidence="10">
    <location>
        <position position="30"/>
    </location>
    <ligand>
        <name>pyruvate</name>
        <dbReference type="ChEBI" id="CHEBI:15361"/>
    </ligand>
</feature>
<evidence type="ECO:0000256" key="5">
    <source>
        <dbReference type="ARBA" id="ARBA00022982"/>
    </source>
</evidence>
<dbReference type="InterPro" id="IPR029061">
    <property type="entry name" value="THDP-binding"/>
</dbReference>
<dbReference type="SUPFAM" id="SSF53323">
    <property type="entry name" value="Pyruvate-ferredoxin oxidoreductase, PFOR, domain III"/>
    <property type="match status" value="1"/>
</dbReference>
<keyword evidence="2 9" id="KW-0813">Transport</keyword>
<dbReference type="Pfam" id="PF02775">
    <property type="entry name" value="TPP_enzyme_C"/>
    <property type="match status" value="1"/>
</dbReference>